<evidence type="ECO:0000313" key="2">
    <source>
        <dbReference type="EMBL" id="KAL2830739.1"/>
    </source>
</evidence>
<accession>A0ABR4ISK2</accession>
<protein>
    <submittedName>
        <fullName evidence="2">Uncharacterized protein</fullName>
    </submittedName>
</protein>
<feature type="transmembrane region" description="Helical" evidence="1">
    <location>
        <begin position="55"/>
        <end position="78"/>
    </location>
</feature>
<sequence>MLNHVSWHPQSSEKCCPMRILEITGSPEPYKRSMCTLLNFSESNQRGRICFCRPVGLFILAIIFAPFGCILCCGLILVSQSFSLSG</sequence>
<dbReference type="Proteomes" id="UP001610446">
    <property type="component" value="Unassembled WGS sequence"/>
</dbReference>
<keyword evidence="3" id="KW-1185">Reference proteome</keyword>
<keyword evidence="1" id="KW-1133">Transmembrane helix</keyword>
<proteinExistence type="predicted"/>
<name>A0ABR4ISK2_9EURO</name>
<dbReference type="EMBL" id="JBFXLU010000297">
    <property type="protein sequence ID" value="KAL2830739.1"/>
    <property type="molecule type" value="Genomic_DNA"/>
</dbReference>
<organism evidence="2 3">
    <name type="scientific">Aspergillus pseudoustus</name>
    <dbReference type="NCBI Taxonomy" id="1810923"/>
    <lineage>
        <taxon>Eukaryota</taxon>
        <taxon>Fungi</taxon>
        <taxon>Dikarya</taxon>
        <taxon>Ascomycota</taxon>
        <taxon>Pezizomycotina</taxon>
        <taxon>Eurotiomycetes</taxon>
        <taxon>Eurotiomycetidae</taxon>
        <taxon>Eurotiales</taxon>
        <taxon>Aspergillaceae</taxon>
        <taxon>Aspergillus</taxon>
        <taxon>Aspergillus subgen. Nidulantes</taxon>
    </lineage>
</organism>
<evidence type="ECO:0000256" key="1">
    <source>
        <dbReference type="SAM" id="Phobius"/>
    </source>
</evidence>
<keyword evidence="1" id="KW-0812">Transmembrane</keyword>
<gene>
    <name evidence="2" type="ORF">BJY01DRAFT_226959</name>
</gene>
<evidence type="ECO:0000313" key="3">
    <source>
        <dbReference type="Proteomes" id="UP001610446"/>
    </source>
</evidence>
<keyword evidence="1" id="KW-0472">Membrane</keyword>
<comment type="caution">
    <text evidence="2">The sequence shown here is derived from an EMBL/GenBank/DDBJ whole genome shotgun (WGS) entry which is preliminary data.</text>
</comment>
<reference evidence="2 3" key="1">
    <citation type="submission" date="2024-07" db="EMBL/GenBank/DDBJ databases">
        <title>Section-level genome sequencing and comparative genomics of Aspergillus sections Usti and Cavernicolus.</title>
        <authorList>
            <consortium name="Lawrence Berkeley National Laboratory"/>
            <person name="Nybo J.L."/>
            <person name="Vesth T.C."/>
            <person name="Theobald S."/>
            <person name="Frisvad J.C."/>
            <person name="Larsen T.O."/>
            <person name="Kjaerboelling I."/>
            <person name="Rothschild-Mancinelli K."/>
            <person name="Lyhne E.K."/>
            <person name="Kogle M.E."/>
            <person name="Barry K."/>
            <person name="Clum A."/>
            <person name="Na H."/>
            <person name="Ledsgaard L."/>
            <person name="Lin J."/>
            <person name="Lipzen A."/>
            <person name="Kuo A."/>
            <person name="Riley R."/>
            <person name="Mondo S."/>
            <person name="Labutti K."/>
            <person name="Haridas S."/>
            <person name="Pangalinan J."/>
            <person name="Salamov A.A."/>
            <person name="Simmons B.A."/>
            <person name="Magnuson J.K."/>
            <person name="Chen J."/>
            <person name="Drula E."/>
            <person name="Henrissat B."/>
            <person name="Wiebenga A."/>
            <person name="Lubbers R.J."/>
            <person name="Gomes A.C."/>
            <person name="Makela M.R."/>
            <person name="Stajich J."/>
            <person name="Grigoriev I.V."/>
            <person name="Mortensen U.H."/>
            <person name="De Vries R.P."/>
            <person name="Baker S.E."/>
            <person name="Andersen M.R."/>
        </authorList>
    </citation>
    <scope>NUCLEOTIDE SEQUENCE [LARGE SCALE GENOMIC DNA]</scope>
    <source>
        <strain evidence="2 3">CBS 123904</strain>
    </source>
</reference>